<accession>A0A1E8CK53</accession>
<dbReference type="EMBL" id="MASR01000001">
    <property type="protein sequence ID" value="OFE12692.1"/>
    <property type="molecule type" value="Genomic_DNA"/>
</dbReference>
<keyword evidence="1" id="KW-0547">Nucleotide-binding</keyword>
<comment type="function">
    <text evidence="1">Binds the second messenger bis-(3'-5') cyclic dimeric guanosine monophosphate (c-di-GMP). Can bind two c-di-GMP molecules per monomer. May play a role in bacterial second-messenger regulated processes. Binding to c-di-GMP induces a conformational change of the C- and N-termini resulting in the exposure of a highly negative surface on one side of the protein to a possible effector protein.</text>
</comment>
<dbReference type="AlphaFoldDB" id="A0A1E8CK53"/>
<dbReference type="Gene3D" id="2.40.10.220">
    <property type="entry name" value="predicted glycosyltransferase like domains"/>
    <property type="match status" value="1"/>
</dbReference>
<keyword evidence="1" id="KW-0973">c-di-GMP</keyword>
<name>A0A1E8CK53_9GAMM</name>
<evidence type="ECO:0000256" key="1">
    <source>
        <dbReference type="PIRNR" id="PIRNR028141"/>
    </source>
</evidence>
<dbReference type="OrthoDB" id="5298508at2"/>
<organism evidence="3 4">
    <name type="scientific">Pseudohongiella acticola</name>
    <dbReference type="NCBI Taxonomy" id="1524254"/>
    <lineage>
        <taxon>Bacteria</taxon>
        <taxon>Pseudomonadati</taxon>
        <taxon>Pseudomonadota</taxon>
        <taxon>Gammaproteobacteria</taxon>
        <taxon>Pseudomonadales</taxon>
        <taxon>Pseudohongiellaceae</taxon>
        <taxon>Pseudohongiella</taxon>
    </lineage>
</organism>
<evidence type="ECO:0000313" key="3">
    <source>
        <dbReference type="EMBL" id="OFE12692.1"/>
    </source>
</evidence>
<comment type="caution">
    <text evidence="3">The sequence shown here is derived from an EMBL/GenBank/DDBJ whole genome shotgun (WGS) entry which is preliminary data.</text>
</comment>
<feature type="domain" description="PilZ" evidence="2">
    <location>
        <begin position="14"/>
        <end position="109"/>
    </location>
</feature>
<dbReference type="SUPFAM" id="SSF141371">
    <property type="entry name" value="PilZ domain-like"/>
    <property type="match status" value="1"/>
</dbReference>
<dbReference type="InterPro" id="IPR027021">
    <property type="entry name" value="C-di-GMP_BP_PA4608"/>
</dbReference>
<dbReference type="Pfam" id="PF07238">
    <property type="entry name" value="PilZ"/>
    <property type="match status" value="1"/>
</dbReference>
<protein>
    <recommendedName>
        <fullName evidence="1">Cyclic diguanosine monophosphate-binding protein</fullName>
        <shortName evidence="1">c-di-GMP-binding protein</shortName>
    </recommendedName>
    <alternativeName>
        <fullName evidence="1">Pilz domain-containing protein</fullName>
    </alternativeName>
</protein>
<evidence type="ECO:0000259" key="2">
    <source>
        <dbReference type="Pfam" id="PF07238"/>
    </source>
</evidence>
<dbReference type="STRING" id="1524254.PHACT_05675"/>
<reference evidence="4" key="1">
    <citation type="submission" date="2016-07" db="EMBL/GenBank/DDBJ databases">
        <authorList>
            <person name="Florea S."/>
            <person name="Webb J.S."/>
            <person name="Jaromczyk J."/>
            <person name="Schardl C.L."/>
        </authorList>
    </citation>
    <scope>NUCLEOTIDE SEQUENCE [LARGE SCALE GENOMIC DNA]</scope>
    <source>
        <strain evidence="4">KCTC 42131</strain>
    </source>
</reference>
<keyword evidence="4" id="KW-1185">Reference proteome</keyword>
<evidence type="ECO:0000313" key="4">
    <source>
        <dbReference type="Proteomes" id="UP000175669"/>
    </source>
</evidence>
<dbReference type="GO" id="GO:0035438">
    <property type="term" value="F:cyclic-di-GMP binding"/>
    <property type="evidence" value="ECO:0007669"/>
    <property type="project" value="InterPro"/>
</dbReference>
<sequence length="126" mass="14273">MTDSNGPKTETDPQRSFTRIFFDAETVVTQDDHIWPVQLIDISLRGILIQVLPDQKINDNKLVDISIHLGGDIQICMEARVANHRDDKVGLVCEHIDVDSMTHLRRLVELNMGDASLLERELSVLN</sequence>
<dbReference type="RefSeq" id="WP_070116301.1">
    <property type="nucleotide sequence ID" value="NZ_CAXATG010000001.1"/>
</dbReference>
<proteinExistence type="predicted"/>
<comment type="subunit">
    <text evidence="1">Monomer in both c-di-GMP-bound and free forms.</text>
</comment>
<dbReference type="Proteomes" id="UP000175669">
    <property type="component" value="Unassembled WGS sequence"/>
</dbReference>
<gene>
    <name evidence="3" type="ORF">PHACT_05675</name>
</gene>
<dbReference type="PIRSF" id="PIRSF028141">
    <property type="entry name" value="C-di-GMP_BP_PA4608"/>
    <property type="match status" value="1"/>
</dbReference>
<dbReference type="InterPro" id="IPR009875">
    <property type="entry name" value="PilZ_domain"/>
</dbReference>